<dbReference type="Gene3D" id="3.60.21.10">
    <property type="match status" value="1"/>
</dbReference>
<dbReference type="InterPro" id="IPR020935">
    <property type="entry name" value="PdiEstase_YfcE_CS"/>
</dbReference>
<evidence type="ECO:0000313" key="6">
    <source>
        <dbReference type="EMBL" id="AXJ01456.1"/>
    </source>
</evidence>
<dbReference type="EC" id="3.1.4.-" evidence="4"/>
<dbReference type="Proteomes" id="UP000254808">
    <property type="component" value="Chromosome"/>
</dbReference>
<proteinExistence type="inferred from homology"/>
<dbReference type="NCBIfam" id="TIGR00040">
    <property type="entry name" value="yfcE"/>
    <property type="match status" value="1"/>
</dbReference>
<sequence>MKIGLISDTHDHVTNIRKAMSLFRLQGITTLLHAGDFCSPFTVPEFEGFELHAVFGNNDGDAYRILMKMEAIGAEHYAEFASLTFEGRRIALYHGTQEAISEALVKCREYDVVVTGHTHTAFTKSEGKTLWINPGSAHGFGERATVALYDTQTHEAVIAEL</sequence>
<dbReference type="PANTHER" id="PTHR43165:SF1">
    <property type="entry name" value="PHOSPHODIESTERASE MJ0936"/>
    <property type="match status" value="1"/>
</dbReference>
<dbReference type="EMBL" id="CP027806">
    <property type="protein sequence ID" value="AXJ01456.1"/>
    <property type="molecule type" value="Genomic_DNA"/>
</dbReference>
<protein>
    <recommendedName>
        <fullName evidence="4">Phosphoesterase</fullName>
        <ecNumber evidence="4">3.1.4.-</ecNumber>
    </recommendedName>
</protein>
<comment type="similarity">
    <text evidence="1 4">Belongs to the metallophosphoesterase superfamily. YfcE family.</text>
</comment>
<dbReference type="KEGG" id="cprv:CYPRO_2208"/>
<gene>
    <name evidence="6" type="ORF">CYPRO_2208</name>
</gene>
<evidence type="ECO:0000313" key="7">
    <source>
        <dbReference type="Proteomes" id="UP000254808"/>
    </source>
</evidence>
<dbReference type="CDD" id="cd00841">
    <property type="entry name" value="MPP_YfcE"/>
    <property type="match status" value="1"/>
</dbReference>
<dbReference type="SUPFAM" id="SSF56300">
    <property type="entry name" value="Metallo-dependent phosphatases"/>
    <property type="match status" value="1"/>
</dbReference>
<keyword evidence="7" id="KW-1185">Reference proteome</keyword>
<dbReference type="Pfam" id="PF12850">
    <property type="entry name" value="Metallophos_2"/>
    <property type="match status" value="1"/>
</dbReference>
<organism evidence="6 7">
    <name type="scientific">Cyclonatronum proteinivorum</name>
    <dbReference type="NCBI Taxonomy" id="1457365"/>
    <lineage>
        <taxon>Bacteria</taxon>
        <taxon>Pseudomonadati</taxon>
        <taxon>Balneolota</taxon>
        <taxon>Balneolia</taxon>
        <taxon>Balneolales</taxon>
        <taxon>Cyclonatronaceae</taxon>
        <taxon>Cyclonatronum</taxon>
    </lineage>
</organism>
<accession>A0A345ULV4</accession>
<keyword evidence="2 4" id="KW-0479">Metal-binding</keyword>
<name>A0A345ULV4_9BACT</name>
<dbReference type="InterPro" id="IPR029052">
    <property type="entry name" value="Metallo-depent_PP-like"/>
</dbReference>
<dbReference type="GO" id="GO:0016787">
    <property type="term" value="F:hydrolase activity"/>
    <property type="evidence" value="ECO:0007669"/>
    <property type="project" value="UniProtKB-UniRule"/>
</dbReference>
<dbReference type="OrthoDB" id="9813918at2"/>
<evidence type="ECO:0000256" key="1">
    <source>
        <dbReference type="ARBA" id="ARBA00008950"/>
    </source>
</evidence>
<dbReference type="InterPro" id="IPR053193">
    <property type="entry name" value="MetalloPDE_YfcE-like"/>
</dbReference>
<dbReference type="InterPro" id="IPR000979">
    <property type="entry name" value="Phosphodiesterase_MJ0936/Vps29"/>
</dbReference>
<feature type="domain" description="Calcineurin-like phosphoesterase" evidence="5">
    <location>
        <begin position="1"/>
        <end position="153"/>
    </location>
</feature>
<dbReference type="InterPro" id="IPR024654">
    <property type="entry name" value="Calcineurin-like_PHP_lpxH"/>
</dbReference>
<evidence type="ECO:0000259" key="5">
    <source>
        <dbReference type="Pfam" id="PF12850"/>
    </source>
</evidence>
<dbReference type="RefSeq" id="WP_114984643.1">
    <property type="nucleotide sequence ID" value="NZ_CP027806.1"/>
</dbReference>
<dbReference type="GO" id="GO:0046872">
    <property type="term" value="F:metal ion binding"/>
    <property type="evidence" value="ECO:0007669"/>
    <property type="project" value="UniProtKB-KW"/>
</dbReference>
<keyword evidence="3" id="KW-0378">Hydrolase</keyword>
<dbReference type="PANTHER" id="PTHR43165">
    <property type="entry name" value="METALLOPHOSPHOESTERASE"/>
    <property type="match status" value="1"/>
</dbReference>
<dbReference type="AlphaFoldDB" id="A0A345ULV4"/>
<dbReference type="InterPro" id="IPR041802">
    <property type="entry name" value="MPP_YfcE"/>
</dbReference>
<evidence type="ECO:0000256" key="2">
    <source>
        <dbReference type="ARBA" id="ARBA00022723"/>
    </source>
</evidence>
<reference evidence="6 7" key="1">
    <citation type="submission" date="2018-03" db="EMBL/GenBank/DDBJ databases">
        <title>Phenotypic and genomic properties of Cyclonatronum proteinivorum gen. nov., sp. nov., a haloalkaliphilic bacteroidete from soda lakes possessing Na+-translocating rhodopsin.</title>
        <authorList>
            <person name="Toshchakov S.V."/>
            <person name="Korzhenkov A."/>
            <person name="Samarov N.I."/>
            <person name="Kublanov I.V."/>
            <person name="Muntyan M.S."/>
            <person name="Sorokin D.Y."/>
        </authorList>
    </citation>
    <scope>NUCLEOTIDE SEQUENCE [LARGE SCALE GENOMIC DNA]</scope>
    <source>
        <strain evidence="6 7">Omega</strain>
    </source>
</reference>
<evidence type="ECO:0000256" key="4">
    <source>
        <dbReference type="RuleBase" id="RU362039"/>
    </source>
</evidence>
<dbReference type="PROSITE" id="PS01269">
    <property type="entry name" value="UPF0025"/>
    <property type="match status" value="1"/>
</dbReference>
<evidence type="ECO:0000256" key="3">
    <source>
        <dbReference type="ARBA" id="ARBA00022801"/>
    </source>
</evidence>
<comment type="cofactor">
    <cofactor evidence="4">
        <name>a divalent metal cation</name>
        <dbReference type="ChEBI" id="CHEBI:60240"/>
    </cofactor>
</comment>